<sequence length="84" mass="9576">MVSNMKTTVDLSDVLLREAQETAQRKNTTLKALIESGLRKVLAEQSERSQFTLQDASVDGRGLQDEFRNAGWEKVRDTIYERTT</sequence>
<organism evidence="1 2">
    <name type="scientific">Phytoactinopolyspora halophila</name>
    <dbReference type="NCBI Taxonomy" id="1981511"/>
    <lineage>
        <taxon>Bacteria</taxon>
        <taxon>Bacillati</taxon>
        <taxon>Actinomycetota</taxon>
        <taxon>Actinomycetes</taxon>
        <taxon>Jiangellales</taxon>
        <taxon>Jiangellaceae</taxon>
        <taxon>Phytoactinopolyspora</taxon>
    </lineage>
</organism>
<accession>A0A329QXK1</accession>
<dbReference type="AlphaFoldDB" id="A0A329QXK1"/>
<proteinExistence type="predicted"/>
<reference evidence="1 2" key="1">
    <citation type="submission" date="2018-06" db="EMBL/GenBank/DDBJ databases">
        <title>Phytoactinopolyspora halophila sp. nov., a novel halophilic actinomycete isolated from a saline soil in China.</title>
        <authorList>
            <person name="Tang S.-K."/>
        </authorList>
    </citation>
    <scope>NUCLEOTIDE SEQUENCE [LARGE SCALE GENOMIC DNA]</scope>
    <source>
        <strain evidence="1 2">YIM 96934</strain>
    </source>
</reference>
<dbReference type="OrthoDB" id="7376298at2"/>
<comment type="caution">
    <text evidence="1">The sequence shown here is derived from an EMBL/GenBank/DDBJ whole genome shotgun (WGS) entry which is preliminary data.</text>
</comment>
<dbReference type="Proteomes" id="UP000250462">
    <property type="component" value="Unassembled WGS sequence"/>
</dbReference>
<name>A0A329QXK1_9ACTN</name>
<evidence type="ECO:0000313" key="1">
    <source>
        <dbReference type="EMBL" id="RAW15368.1"/>
    </source>
</evidence>
<gene>
    <name evidence="1" type="ORF">DPM12_08935</name>
</gene>
<evidence type="ECO:0000313" key="2">
    <source>
        <dbReference type="Proteomes" id="UP000250462"/>
    </source>
</evidence>
<dbReference type="EMBL" id="QMIG01000006">
    <property type="protein sequence ID" value="RAW15368.1"/>
    <property type="molecule type" value="Genomic_DNA"/>
</dbReference>
<protein>
    <submittedName>
        <fullName evidence="1">DUF2191 domain-containing protein</fullName>
    </submittedName>
</protein>
<keyword evidence="2" id="KW-1185">Reference proteome</keyword>